<dbReference type="PANTHER" id="PTHR33695:SF1">
    <property type="entry name" value="LIPOPROTEIN SIGNAL PEPTIDASE"/>
    <property type="match status" value="1"/>
</dbReference>
<evidence type="ECO:0000256" key="4">
    <source>
        <dbReference type="ARBA" id="ARBA00022692"/>
    </source>
</evidence>
<evidence type="ECO:0000256" key="6">
    <source>
        <dbReference type="ARBA" id="ARBA00022801"/>
    </source>
</evidence>
<proteinExistence type="inferred from homology"/>
<dbReference type="PANTHER" id="PTHR33695">
    <property type="entry name" value="LIPOPROTEIN SIGNAL PEPTIDASE"/>
    <property type="match status" value="1"/>
</dbReference>
<keyword evidence="3" id="KW-0645">Protease</keyword>
<organism evidence="11 12">
    <name type="scientific">Hominifimenecus microfluidus</name>
    <dbReference type="NCBI Taxonomy" id="2885348"/>
    <lineage>
        <taxon>Bacteria</taxon>
        <taxon>Bacillati</taxon>
        <taxon>Bacillota</taxon>
        <taxon>Clostridia</taxon>
        <taxon>Lachnospirales</taxon>
        <taxon>Lachnospiraceae</taxon>
        <taxon>Hominifimenecus</taxon>
    </lineage>
</organism>
<name>A0AAE3E7E7_9FIRM</name>
<keyword evidence="5" id="KW-0064">Aspartyl protease</keyword>
<dbReference type="GO" id="GO:0016020">
    <property type="term" value="C:membrane"/>
    <property type="evidence" value="ECO:0007669"/>
    <property type="project" value="InterPro"/>
</dbReference>
<evidence type="ECO:0000256" key="2">
    <source>
        <dbReference type="ARBA" id="ARBA00022475"/>
    </source>
</evidence>
<dbReference type="InterPro" id="IPR001872">
    <property type="entry name" value="Peptidase_A8"/>
</dbReference>
<evidence type="ECO:0000256" key="10">
    <source>
        <dbReference type="SAM" id="Phobius"/>
    </source>
</evidence>
<evidence type="ECO:0000313" key="11">
    <source>
        <dbReference type="EMBL" id="MCC2229896.1"/>
    </source>
</evidence>
<evidence type="ECO:0000256" key="5">
    <source>
        <dbReference type="ARBA" id="ARBA00022750"/>
    </source>
</evidence>
<keyword evidence="2" id="KW-1003">Cell membrane</keyword>
<dbReference type="PRINTS" id="PR00781">
    <property type="entry name" value="LIPOSIGPTASE"/>
</dbReference>
<keyword evidence="7 10" id="KW-1133">Transmembrane helix</keyword>
<feature type="transmembrane region" description="Helical" evidence="10">
    <location>
        <begin position="124"/>
        <end position="147"/>
    </location>
</feature>
<evidence type="ECO:0000256" key="3">
    <source>
        <dbReference type="ARBA" id="ARBA00022670"/>
    </source>
</evidence>
<evidence type="ECO:0000256" key="8">
    <source>
        <dbReference type="ARBA" id="ARBA00023136"/>
    </source>
</evidence>
<dbReference type="RefSeq" id="WP_308452685.1">
    <property type="nucleotide sequence ID" value="NZ_JAJEQR010000006.1"/>
</dbReference>
<dbReference type="AlphaFoldDB" id="A0AAE3E7E7"/>
<dbReference type="EMBL" id="JAJEQR010000006">
    <property type="protein sequence ID" value="MCC2229896.1"/>
    <property type="molecule type" value="Genomic_DNA"/>
</dbReference>
<accession>A0AAE3E7E7</accession>
<keyword evidence="6" id="KW-0378">Hydrolase</keyword>
<evidence type="ECO:0000256" key="9">
    <source>
        <dbReference type="RuleBase" id="RU004181"/>
    </source>
</evidence>
<dbReference type="Pfam" id="PF01252">
    <property type="entry name" value="Peptidase_A8"/>
    <property type="match status" value="1"/>
</dbReference>
<evidence type="ECO:0000256" key="1">
    <source>
        <dbReference type="ARBA" id="ARBA00006139"/>
    </source>
</evidence>
<keyword evidence="4 10" id="KW-0812">Transmembrane</keyword>
<gene>
    <name evidence="11" type="ORF">LKD81_02605</name>
</gene>
<dbReference type="GO" id="GO:0004190">
    <property type="term" value="F:aspartic-type endopeptidase activity"/>
    <property type="evidence" value="ECO:0007669"/>
    <property type="project" value="UniProtKB-KW"/>
</dbReference>
<sequence length="150" mass="16351">MFSLPLIGGIFTADTLIKRKIEQAEETELPKSFARGKVTICRSHNKGMMMNTGDKNPAMVKGITSLGFAGLIAWYLLSLRHSGGPLKLGGALMIGGASSNVCDHLTRGYVVDYLKFALKPIRNVVFNISDFCIFIGSFLILIGAFFFPES</sequence>
<reference evidence="11" key="1">
    <citation type="submission" date="2021-10" db="EMBL/GenBank/DDBJ databases">
        <title>Anaerobic single-cell dispensing facilitates the cultivation of human gut bacteria.</title>
        <authorList>
            <person name="Afrizal A."/>
        </authorList>
    </citation>
    <scope>NUCLEOTIDE SEQUENCE</scope>
    <source>
        <strain evidence="11">CLA-AA-H215</strain>
    </source>
</reference>
<evidence type="ECO:0000256" key="7">
    <source>
        <dbReference type="ARBA" id="ARBA00022989"/>
    </source>
</evidence>
<dbReference type="Proteomes" id="UP001198182">
    <property type="component" value="Unassembled WGS sequence"/>
</dbReference>
<feature type="transmembrane region" description="Helical" evidence="10">
    <location>
        <begin position="58"/>
        <end position="77"/>
    </location>
</feature>
<protein>
    <submittedName>
        <fullName evidence="11">Signal peptidase II</fullName>
    </submittedName>
</protein>
<keyword evidence="8 10" id="KW-0472">Membrane</keyword>
<keyword evidence="12" id="KW-1185">Reference proteome</keyword>
<comment type="similarity">
    <text evidence="1 9">Belongs to the peptidase A8 family.</text>
</comment>
<evidence type="ECO:0000313" key="12">
    <source>
        <dbReference type="Proteomes" id="UP001198182"/>
    </source>
</evidence>
<dbReference type="GO" id="GO:0006508">
    <property type="term" value="P:proteolysis"/>
    <property type="evidence" value="ECO:0007669"/>
    <property type="project" value="UniProtKB-KW"/>
</dbReference>
<comment type="caution">
    <text evidence="11">The sequence shown here is derived from an EMBL/GenBank/DDBJ whole genome shotgun (WGS) entry which is preliminary data.</text>
</comment>